<accession>A0A2P2NE07</accession>
<dbReference type="EMBL" id="GGEC01060237">
    <property type="protein sequence ID" value="MBX40721.1"/>
    <property type="molecule type" value="Transcribed_RNA"/>
</dbReference>
<protein>
    <submittedName>
        <fullName evidence="1">Uncharacterized protein</fullName>
    </submittedName>
</protein>
<proteinExistence type="predicted"/>
<name>A0A2P2NE07_RHIMU</name>
<sequence length="42" mass="4754">MPAPTDMYAQAIFSIQYNKNSQCQAQQINYVEGLVISWAHGH</sequence>
<dbReference type="AlphaFoldDB" id="A0A2P2NE07"/>
<evidence type="ECO:0000313" key="1">
    <source>
        <dbReference type="EMBL" id="MBX40721.1"/>
    </source>
</evidence>
<reference evidence="1" key="1">
    <citation type="submission" date="2018-02" db="EMBL/GenBank/DDBJ databases">
        <title>Rhizophora mucronata_Transcriptome.</title>
        <authorList>
            <person name="Meera S.P."/>
            <person name="Sreeshan A."/>
            <person name="Augustine A."/>
        </authorList>
    </citation>
    <scope>NUCLEOTIDE SEQUENCE</scope>
    <source>
        <tissue evidence="1">Leaf</tissue>
    </source>
</reference>
<organism evidence="1">
    <name type="scientific">Rhizophora mucronata</name>
    <name type="common">Asiatic mangrove</name>
    <dbReference type="NCBI Taxonomy" id="61149"/>
    <lineage>
        <taxon>Eukaryota</taxon>
        <taxon>Viridiplantae</taxon>
        <taxon>Streptophyta</taxon>
        <taxon>Embryophyta</taxon>
        <taxon>Tracheophyta</taxon>
        <taxon>Spermatophyta</taxon>
        <taxon>Magnoliopsida</taxon>
        <taxon>eudicotyledons</taxon>
        <taxon>Gunneridae</taxon>
        <taxon>Pentapetalae</taxon>
        <taxon>rosids</taxon>
        <taxon>fabids</taxon>
        <taxon>Malpighiales</taxon>
        <taxon>Rhizophoraceae</taxon>
        <taxon>Rhizophora</taxon>
    </lineage>
</organism>